<proteinExistence type="predicted"/>
<dbReference type="PANTHER" id="PTHR34042">
    <property type="entry name" value="TRANSCRIPTION REPRESSOR OFP17"/>
    <property type="match status" value="1"/>
</dbReference>
<protein>
    <recommendedName>
        <fullName evidence="3">OVATE domain-containing protein</fullName>
    </recommendedName>
</protein>
<keyword evidence="2" id="KW-1185">Reference proteome</keyword>
<organism evidence="1 2">
    <name type="scientific">Zingiber officinale</name>
    <name type="common">Ginger</name>
    <name type="synonym">Amomum zingiber</name>
    <dbReference type="NCBI Taxonomy" id="94328"/>
    <lineage>
        <taxon>Eukaryota</taxon>
        <taxon>Viridiplantae</taxon>
        <taxon>Streptophyta</taxon>
        <taxon>Embryophyta</taxon>
        <taxon>Tracheophyta</taxon>
        <taxon>Spermatophyta</taxon>
        <taxon>Magnoliopsida</taxon>
        <taxon>Liliopsida</taxon>
        <taxon>Zingiberales</taxon>
        <taxon>Zingiberaceae</taxon>
        <taxon>Zingiber</taxon>
    </lineage>
</organism>
<name>A0A8J5L0N6_ZINOF</name>
<reference evidence="1 2" key="1">
    <citation type="submission" date="2020-08" db="EMBL/GenBank/DDBJ databases">
        <title>Plant Genome Project.</title>
        <authorList>
            <person name="Zhang R.-G."/>
        </authorList>
    </citation>
    <scope>NUCLEOTIDE SEQUENCE [LARGE SCALE GENOMIC DNA]</scope>
    <source>
        <tissue evidence="1">Rhizome</tissue>
    </source>
</reference>
<dbReference type="Proteomes" id="UP000734854">
    <property type="component" value="Unassembled WGS sequence"/>
</dbReference>
<comment type="caution">
    <text evidence="1">The sequence shown here is derived from an EMBL/GenBank/DDBJ whole genome shotgun (WGS) entry which is preliminary data.</text>
</comment>
<evidence type="ECO:0000313" key="2">
    <source>
        <dbReference type="Proteomes" id="UP000734854"/>
    </source>
</evidence>
<evidence type="ECO:0008006" key="3">
    <source>
        <dbReference type="Google" id="ProtNLM"/>
    </source>
</evidence>
<dbReference type="PANTHER" id="PTHR34042:SF1">
    <property type="entry name" value="TRANSCRIPTION REPRESSOR OFP17"/>
    <property type="match status" value="1"/>
</dbReference>
<evidence type="ECO:0000313" key="1">
    <source>
        <dbReference type="EMBL" id="KAG6506539.1"/>
    </source>
</evidence>
<dbReference type="EMBL" id="JACMSC010000009">
    <property type="protein sequence ID" value="KAG6506539.1"/>
    <property type="molecule type" value="Genomic_DNA"/>
</dbReference>
<dbReference type="InterPro" id="IPR044686">
    <property type="entry name" value="OFP17"/>
</dbReference>
<dbReference type="AlphaFoldDB" id="A0A8J5L0N6"/>
<accession>A0A8J5L0N6</accession>
<gene>
    <name evidence="1" type="ORF">ZIOFF_031863</name>
</gene>
<dbReference type="GO" id="GO:0045892">
    <property type="term" value="P:negative regulation of DNA-templated transcription"/>
    <property type="evidence" value="ECO:0007669"/>
    <property type="project" value="InterPro"/>
</dbReference>
<sequence>MIDMVSWRRISWLFRLSPHRRHSADDCPEVRFRSVSKLGDRWSCFNRSSFRLTFCTSRPSEELDKLGELPSLAERERLRAPFPSPITPAYVKLARLRSSASSVSNEGEISMLLQEEEEEEEAADEEAEAACWRFERCVAEMLAAEEKVSDLVEVEELLSYLRDLTSPAFVELVGSFYEQICRDLFIRSDDDDAMLRA</sequence>